<dbReference type="Pfam" id="PF23366">
    <property type="entry name" value="Beta-prop_HVO_0234"/>
    <property type="match status" value="1"/>
</dbReference>
<dbReference type="OrthoDB" id="213812at2157"/>
<organism evidence="2 3">
    <name type="scientific">Natronorubrum sediminis</name>
    <dbReference type="NCBI Taxonomy" id="640943"/>
    <lineage>
        <taxon>Archaea</taxon>
        <taxon>Methanobacteriati</taxon>
        <taxon>Methanobacteriota</taxon>
        <taxon>Stenosarchaea group</taxon>
        <taxon>Halobacteria</taxon>
        <taxon>Halobacteriales</taxon>
        <taxon>Natrialbaceae</taxon>
        <taxon>Natronorubrum</taxon>
    </lineage>
</organism>
<feature type="domain" description="HVO-0234-like beta-propeller" evidence="1">
    <location>
        <begin position="3"/>
        <end position="318"/>
    </location>
</feature>
<protein>
    <recommendedName>
        <fullName evidence="1">HVO-0234-like beta-propeller domain-containing protein</fullName>
    </recommendedName>
</protein>
<accession>A0A1H6G746</accession>
<reference evidence="3" key="1">
    <citation type="submission" date="2016-10" db="EMBL/GenBank/DDBJ databases">
        <authorList>
            <person name="Varghese N."/>
            <person name="Submissions S."/>
        </authorList>
    </citation>
    <scope>NUCLEOTIDE SEQUENCE [LARGE SCALE GENOMIC DNA]</scope>
    <source>
        <strain evidence="3">CGMCC 1.8981</strain>
    </source>
</reference>
<name>A0A1H6G746_9EURY</name>
<gene>
    <name evidence="2" type="ORF">SAMN04487967_3351</name>
</gene>
<dbReference type="EMBL" id="FNWL01000004">
    <property type="protein sequence ID" value="SEH17705.1"/>
    <property type="molecule type" value="Genomic_DNA"/>
</dbReference>
<evidence type="ECO:0000259" key="1">
    <source>
        <dbReference type="Pfam" id="PF23366"/>
    </source>
</evidence>
<dbReference type="InterPro" id="IPR056505">
    <property type="entry name" value="Beta-prop_HVO_0234"/>
</dbReference>
<keyword evidence="3" id="KW-1185">Reference proteome</keyword>
<proteinExistence type="predicted"/>
<dbReference type="AlphaFoldDB" id="A0A1H6G746"/>
<dbReference type="Proteomes" id="UP000199112">
    <property type="component" value="Unassembled WGS sequence"/>
</dbReference>
<evidence type="ECO:0000313" key="2">
    <source>
        <dbReference type="EMBL" id="SEH17705.1"/>
    </source>
</evidence>
<dbReference type="RefSeq" id="WP_090508092.1">
    <property type="nucleotide sequence ID" value="NZ_FNWL01000004.1"/>
</dbReference>
<evidence type="ECO:0000313" key="3">
    <source>
        <dbReference type="Proteomes" id="UP000199112"/>
    </source>
</evidence>
<sequence length="323" mass="33576">MDSIEEKRVYGDREGAIEGYVASSIGVVRVRVAGDTVGEFGLCDRCDARDVAATDDTVAIATDDDVRVFHLERGAGERDQSAEDAEGSDETFVSTDFGPAVAVGFHGGDLIAATPDGELATRSLESVGDSLDAETDAWTTVDRGDLGHVRAIDGGLVGTENGVYRLHDGHLDHAGLSDVRDVSTAGVPLAATADGLYKLGNGWMEVLEGEFDVVAADPRTEPGQLTRAHAVSGETVYAYGGADAYGRVDASEGDGASEGNDSWYAYDRSSEPIVGLGYGETVYAVTKRGTFLAGTPEGGTDSWRSQTLGVGDVTGLAILPTSG</sequence>